<organism evidence="3 4">
    <name type="scientific">Thalassococcus arenae</name>
    <dbReference type="NCBI Taxonomy" id="2851652"/>
    <lineage>
        <taxon>Bacteria</taxon>
        <taxon>Pseudomonadati</taxon>
        <taxon>Pseudomonadota</taxon>
        <taxon>Alphaproteobacteria</taxon>
        <taxon>Rhodobacterales</taxon>
        <taxon>Roseobacteraceae</taxon>
        <taxon>Thalassococcus</taxon>
    </lineage>
</organism>
<sequence>MKRLLSCVSVLVLLASTAVPQPTDEGLYSVRDDASGCRVLTTWQDVTSISWRGSCTEGLADGPGQIDWFVGEELAWRTFTGPGHAWRIENGQFILNVAPSDFQIRCQLEGRSYRGVTMFPTTRLRNDFFSSHDVARNVLNWGAEFAFDNCPNQQRNWGNIAVSVFDSPDASIRNPVVRGRNFPDDGVNWFAPRSEYNNAHNRSFLNMIEREAENIARERRDEEQRLQMERLRAEFERRRLQIDQRIANLLEDGEGSIQELATALLVSQLDTLALLEREFSIHGVYSDGARTTTLGDRQYYAISYRVQSLYEELGRDFQGAQGFSWSNWLDQTTNAGRGTVSITCLFEAVVNVPRSPTTVSASLVSFDGASSLVVLCES</sequence>
<proteinExistence type="predicted"/>
<feature type="signal peptide" evidence="2">
    <location>
        <begin position="1"/>
        <end position="20"/>
    </location>
</feature>
<evidence type="ECO:0000313" key="4">
    <source>
        <dbReference type="Proteomes" id="UP001166293"/>
    </source>
</evidence>
<feature type="chain" id="PRO_5046189700" evidence="2">
    <location>
        <begin position="21"/>
        <end position="378"/>
    </location>
</feature>
<name>A0ABS6NBL9_9RHOB</name>
<dbReference type="EMBL" id="JAHRWL010000002">
    <property type="protein sequence ID" value="MBV2361420.1"/>
    <property type="molecule type" value="Genomic_DNA"/>
</dbReference>
<gene>
    <name evidence="3" type="ORF">KUH32_16770</name>
</gene>
<feature type="coiled-coil region" evidence="1">
    <location>
        <begin position="205"/>
        <end position="252"/>
    </location>
</feature>
<keyword evidence="1" id="KW-0175">Coiled coil</keyword>
<evidence type="ECO:0000313" key="3">
    <source>
        <dbReference type="EMBL" id="MBV2361420.1"/>
    </source>
</evidence>
<dbReference type="RefSeq" id="WP_217779744.1">
    <property type="nucleotide sequence ID" value="NZ_JAHRWL010000002.1"/>
</dbReference>
<accession>A0ABS6NBL9</accession>
<keyword evidence="4" id="KW-1185">Reference proteome</keyword>
<dbReference type="Proteomes" id="UP001166293">
    <property type="component" value="Unassembled WGS sequence"/>
</dbReference>
<reference evidence="3" key="1">
    <citation type="submission" date="2021-06" db="EMBL/GenBank/DDBJ databases">
        <title>Thalassococcus sp. CAU 1522 isolated from sea sand, Republic of Korea.</title>
        <authorList>
            <person name="Kim W."/>
        </authorList>
    </citation>
    <scope>NUCLEOTIDE SEQUENCE</scope>
    <source>
        <strain evidence="3">CAU 1522</strain>
    </source>
</reference>
<evidence type="ECO:0000256" key="2">
    <source>
        <dbReference type="SAM" id="SignalP"/>
    </source>
</evidence>
<keyword evidence="2" id="KW-0732">Signal</keyword>
<evidence type="ECO:0000256" key="1">
    <source>
        <dbReference type="SAM" id="Coils"/>
    </source>
</evidence>
<protein>
    <submittedName>
        <fullName evidence="3">Uncharacterized protein</fullName>
    </submittedName>
</protein>
<comment type="caution">
    <text evidence="3">The sequence shown here is derived from an EMBL/GenBank/DDBJ whole genome shotgun (WGS) entry which is preliminary data.</text>
</comment>